<evidence type="ECO:0000313" key="2">
    <source>
        <dbReference type="Proteomes" id="UP001168528"/>
    </source>
</evidence>
<proteinExistence type="predicted"/>
<organism evidence="1 2">
    <name type="scientific">Rhodocytophaga aerolata</name>
    <dbReference type="NCBI Taxonomy" id="455078"/>
    <lineage>
        <taxon>Bacteria</taxon>
        <taxon>Pseudomonadati</taxon>
        <taxon>Bacteroidota</taxon>
        <taxon>Cytophagia</taxon>
        <taxon>Cytophagales</taxon>
        <taxon>Rhodocytophagaceae</taxon>
        <taxon>Rhodocytophaga</taxon>
    </lineage>
</organism>
<protein>
    <submittedName>
        <fullName evidence="1">DUF2939 domain-containing protein</fullName>
    </submittedName>
</protein>
<dbReference type="InterPro" id="IPR021330">
    <property type="entry name" value="DUF2939"/>
</dbReference>
<sequence length="196" mass="22410">MKKFLILFPVLVLMAAIAYFMIYKQMPQYALQQVEKATVERNQALFEKYVDVPALSESLAKQFVSYASHNKDAEIAGRDPEKIARKYSPELTNAFKTIVTDYIQHGKYQVGTNVSNTYSSPEAMLMQLQDYIVNRLEFAGFSTVLIRDGYADVTADFFDASQATHRLEMKLADKGKHWQIVEVNNLDEFLKSIESL</sequence>
<dbReference type="RefSeq" id="WP_302035902.1">
    <property type="nucleotide sequence ID" value="NZ_JAUKPO010000001.1"/>
</dbReference>
<accession>A0ABT8R1I0</accession>
<dbReference type="Proteomes" id="UP001168528">
    <property type="component" value="Unassembled WGS sequence"/>
</dbReference>
<dbReference type="Pfam" id="PF11159">
    <property type="entry name" value="DUF2939"/>
    <property type="match status" value="1"/>
</dbReference>
<gene>
    <name evidence="1" type="ORF">Q0590_02545</name>
</gene>
<evidence type="ECO:0000313" key="1">
    <source>
        <dbReference type="EMBL" id="MDO1445108.1"/>
    </source>
</evidence>
<name>A0ABT8R1I0_9BACT</name>
<comment type="caution">
    <text evidence="1">The sequence shown here is derived from an EMBL/GenBank/DDBJ whole genome shotgun (WGS) entry which is preliminary data.</text>
</comment>
<dbReference type="EMBL" id="JAUKPO010000001">
    <property type="protein sequence ID" value="MDO1445108.1"/>
    <property type="molecule type" value="Genomic_DNA"/>
</dbReference>
<keyword evidence="2" id="KW-1185">Reference proteome</keyword>
<reference evidence="1" key="1">
    <citation type="submission" date="2023-07" db="EMBL/GenBank/DDBJ databases">
        <title>The genome sequence of Rhodocytophaga aerolata KACC 12507.</title>
        <authorList>
            <person name="Zhang X."/>
        </authorList>
    </citation>
    <scope>NUCLEOTIDE SEQUENCE</scope>
    <source>
        <strain evidence="1">KACC 12507</strain>
    </source>
</reference>